<dbReference type="Gene3D" id="3.40.50.620">
    <property type="entry name" value="HUPs"/>
    <property type="match status" value="1"/>
</dbReference>
<evidence type="ECO:0000256" key="10">
    <source>
        <dbReference type="ARBA" id="ARBA00030234"/>
    </source>
</evidence>
<evidence type="ECO:0000256" key="11">
    <source>
        <dbReference type="ARBA" id="ARBA00048741"/>
    </source>
</evidence>
<dbReference type="GO" id="GO:0070981">
    <property type="term" value="P:L-asparagine biosynthetic process"/>
    <property type="evidence" value="ECO:0007669"/>
    <property type="project" value="UniProtKB-UniPathway"/>
</dbReference>
<dbReference type="GO" id="GO:0005524">
    <property type="term" value="F:ATP binding"/>
    <property type="evidence" value="ECO:0007669"/>
    <property type="project" value="UniProtKB-KW"/>
</dbReference>
<dbReference type="InterPro" id="IPR033738">
    <property type="entry name" value="AsnB_N"/>
</dbReference>
<dbReference type="PANTHER" id="PTHR11772:SF23">
    <property type="entry name" value="ASPARAGINE SYNTHETASE [GLUTAMINE-HYDROLYZING]"/>
    <property type="match status" value="1"/>
</dbReference>
<reference evidence="14" key="1">
    <citation type="submission" date="2025-08" db="UniProtKB">
        <authorList>
            <consortium name="Ensembl"/>
        </authorList>
    </citation>
    <scope>IDENTIFICATION</scope>
</reference>
<reference evidence="14" key="2">
    <citation type="submission" date="2025-09" db="UniProtKB">
        <authorList>
            <consortium name="Ensembl"/>
        </authorList>
    </citation>
    <scope>IDENTIFICATION</scope>
</reference>
<dbReference type="GO" id="GO:0004066">
    <property type="term" value="F:asparagine synthase (glutamine-hydrolyzing) activity"/>
    <property type="evidence" value="ECO:0007669"/>
    <property type="project" value="UniProtKB-EC"/>
</dbReference>
<dbReference type="UniPathway" id="UPA00134">
    <property type="reaction ID" value="UER00195"/>
</dbReference>
<keyword evidence="7" id="KW-0067">ATP-binding</keyword>
<dbReference type="EC" id="6.3.5.4" evidence="2"/>
<protein>
    <recommendedName>
        <fullName evidence="3">Asparagine synthetase [glutamine-hydrolyzing]</fullName>
        <ecNumber evidence="2">6.3.5.4</ecNumber>
    </recommendedName>
    <alternativeName>
        <fullName evidence="10">Glutamine-dependent asparagine synthetase</fullName>
    </alternativeName>
</protein>
<dbReference type="Pfam" id="PF13537">
    <property type="entry name" value="GATase_7"/>
    <property type="match status" value="1"/>
</dbReference>
<proteinExistence type="predicted"/>
<dbReference type="SUPFAM" id="SSF56235">
    <property type="entry name" value="N-terminal nucleophile aminohydrolases (Ntn hydrolases)"/>
    <property type="match status" value="1"/>
</dbReference>
<dbReference type="NCBIfam" id="TIGR01536">
    <property type="entry name" value="asn_synth_AEB"/>
    <property type="match status" value="1"/>
</dbReference>
<comment type="catalytic activity">
    <reaction evidence="11">
        <text>L-aspartate + L-glutamine + ATP + H2O = L-asparagine + L-glutamate + AMP + diphosphate + H(+)</text>
        <dbReference type="Rhea" id="RHEA:12228"/>
        <dbReference type="ChEBI" id="CHEBI:15377"/>
        <dbReference type="ChEBI" id="CHEBI:15378"/>
        <dbReference type="ChEBI" id="CHEBI:29985"/>
        <dbReference type="ChEBI" id="CHEBI:29991"/>
        <dbReference type="ChEBI" id="CHEBI:30616"/>
        <dbReference type="ChEBI" id="CHEBI:33019"/>
        <dbReference type="ChEBI" id="CHEBI:58048"/>
        <dbReference type="ChEBI" id="CHEBI:58359"/>
        <dbReference type="ChEBI" id="CHEBI:456215"/>
        <dbReference type="EC" id="6.3.5.4"/>
    </reaction>
</comment>
<evidence type="ECO:0000256" key="4">
    <source>
        <dbReference type="ARBA" id="ARBA00022598"/>
    </source>
</evidence>
<dbReference type="Proteomes" id="UP000694562">
    <property type="component" value="Unplaced"/>
</dbReference>
<feature type="compositionally biased region" description="Low complexity" evidence="12">
    <location>
        <begin position="33"/>
        <end position="48"/>
    </location>
</feature>
<dbReference type="FunFam" id="3.60.20.10:FF:000039">
    <property type="entry name" value="Asparagine synthetase [glutamine-hydrolyzing]"/>
    <property type="match status" value="1"/>
</dbReference>
<dbReference type="InterPro" id="IPR050795">
    <property type="entry name" value="Asn_Synthetase"/>
</dbReference>
<keyword evidence="8" id="KW-0061">Asparagine biosynthesis</keyword>
<feature type="compositionally biased region" description="Pro residues" evidence="12">
    <location>
        <begin position="49"/>
        <end position="61"/>
    </location>
</feature>
<accession>A0A8C4UUU8</accession>
<evidence type="ECO:0000256" key="7">
    <source>
        <dbReference type="ARBA" id="ARBA00022840"/>
    </source>
</evidence>
<dbReference type="InterPro" id="IPR006426">
    <property type="entry name" value="Asn_synth_AEB"/>
</dbReference>
<evidence type="ECO:0000313" key="15">
    <source>
        <dbReference type="Proteomes" id="UP000694562"/>
    </source>
</evidence>
<dbReference type="OrthoDB" id="409189at2759"/>
<dbReference type="PROSITE" id="PS51278">
    <property type="entry name" value="GATASE_TYPE_2"/>
    <property type="match status" value="1"/>
</dbReference>
<evidence type="ECO:0000313" key="14">
    <source>
        <dbReference type="Ensembl" id="ENSFTIP00000018358.1"/>
    </source>
</evidence>
<dbReference type="InterPro" id="IPR017932">
    <property type="entry name" value="GATase_2_dom"/>
</dbReference>
<dbReference type="PANTHER" id="PTHR11772">
    <property type="entry name" value="ASPARAGINE SYNTHETASE"/>
    <property type="match status" value="1"/>
</dbReference>
<evidence type="ECO:0000256" key="12">
    <source>
        <dbReference type="SAM" id="MobiDB-lite"/>
    </source>
</evidence>
<evidence type="ECO:0000256" key="9">
    <source>
        <dbReference type="ARBA" id="ARBA00022962"/>
    </source>
</evidence>
<feature type="compositionally biased region" description="Low complexity" evidence="12">
    <location>
        <begin position="1"/>
        <end position="18"/>
    </location>
</feature>
<keyword evidence="15" id="KW-1185">Reference proteome</keyword>
<comment type="pathway">
    <text evidence="1">Amino-acid biosynthesis; L-asparagine biosynthesis; L-asparagine from L-aspartate (L-Gln route): step 1/1.</text>
</comment>
<keyword evidence="9" id="KW-0315">Glutamine amidotransferase</keyword>
<evidence type="ECO:0000256" key="2">
    <source>
        <dbReference type="ARBA" id="ARBA00012737"/>
    </source>
</evidence>
<dbReference type="GO" id="GO:0005829">
    <property type="term" value="C:cytosol"/>
    <property type="evidence" value="ECO:0007669"/>
    <property type="project" value="TreeGrafter"/>
</dbReference>
<dbReference type="SUPFAM" id="SSF52402">
    <property type="entry name" value="Adenine nucleotide alpha hydrolases-like"/>
    <property type="match status" value="1"/>
</dbReference>
<dbReference type="CDD" id="cd01991">
    <property type="entry name" value="Asn_synthase_B_C"/>
    <property type="match status" value="1"/>
</dbReference>
<evidence type="ECO:0000259" key="13">
    <source>
        <dbReference type="PROSITE" id="PS51278"/>
    </source>
</evidence>
<dbReference type="AlphaFoldDB" id="A0A8C4UUU8"/>
<evidence type="ECO:0000256" key="6">
    <source>
        <dbReference type="ARBA" id="ARBA00022741"/>
    </source>
</evidence>
<evidence type="ECO:0000256" key="8">
    <source>
        <dbReference type="ARBA" id="ARBA00022888"/>
    </source>
</evidence>
<sequence>MMQGAAGAAFQGRSSAGGEPPPQARQGLPAPAPTAARRAGTPRASRLPTSPPRRPPPPAPPRRGRGERPRSVPSRHVRAGHSPAGGARRCMMKFRAAFHQKREGVGRPGGSRLPHHPRPQRLQLSLCRRRGRGFPLSGRPNSFTMCGIWALFGSDECLSVQCLSAMKIAHRGPDAFRFENVNGFTNCCFGFHRLAVVDQLYGMQPIRVKKFPYLWLCYNGEIYNFRQLQKQFGFEYQTLVDGEVILHLYNRGGIEQTASMLDGVFAFILLDTANRKVFLGRDTYGVRPLFKVLTDDGFLGVCSEAKGLINLKHSTSLCPKVEPFLPGHYEVLDLKPSGKVVSVELVKFHSYKDEPHHVAYDTVETLPSGFDLETVKSNIRILFENAVRKRLMAHRRIGCLLSGGLDSSLVAAVLLKLMKEININYPLQTFAIGMENSPDLLAARKVAAHIGSEHHEVIFNSEEGIQAIEEVIFSLETYDITTIRASIGMYLVSKYIRKKTDSVVIFSGEGSDELTQGYIYFHKAPSPEEAAEESERLLKELYLFDVLRADRTTAAHGLELRVPFLDHRFTSYYLSLPAELRTPKNGIEKYLLRQSFEDSNLLPKEILWRPKEAFSDGIASIKKSWFSILQDYIDQQVDDLLLEKAAEKYPFNPPKTKESYYYRQIFEKHYSGQSSWLPHYWMPRWVKATDPSARTLKHYKSATQE</sequence>
<dbReference type="OMA" id="GIVCAFD"/>
<evidence type="ECO:0000256" key="5">
    <source>
        <dbReference type="ARBA" id="ARBA00022605"/>
    </source>
</evidence>
<keyword evidence="4" id="KW-0436">Ligase</keyword>
<dbReference type="Gene3D" id="3.60.20.10">
    <property type="entry name" value="Glutamine Phosphoribosylpyrophosphate, subunit 1, domain 1"/>
    <property type="match status" value="1"/>
</dbReference>
<dbReference type="Pfam" id="PF00733">
    <property type="entry name" value="Asn_synthase"/>
    <property type="match status" value="2"/>
</dbReference>
<organism evidence="14 15">
    <name type="scientific">Falco tinnunculus</name>
    <name type="common">Common kestrel</name>
    <dbReference type="NCBI Taxonomy" id="100819"/>
    <lineage>
        <taxon>Eukaryota</taxon>
        <taxon>Metazoa</taxon>
        <taxon>Chordata</taxon>
        <taxon>Craniata</taxon>
        <taxon>Vertebrata</taxon>
        <taxon>Euteleostomi</taxon>
        <taxon>Archelosauria</taxon>
        <taxon>Archosauria</taxon>
        <taxon>Dinosauria</taxon>
        <taxon>Saurischia</taxon>
        <taxon>Theropoda</taxon>
        <taxon>Coelurosauria</taxon>
        <taxon>Aves</taxon>
        <taxon>Neognathae</taxon>
        <taxon>Neoaves</taxon>
        <taxon>Telluraves</taxon>
        <taxon>Australaves</taxon>
        <taxon>Falconiformes</taxon>
        <taxon>Falconidae</taxon>
        <taxon>Falco</taxon>
    </lineage>
</organism>
<evidence type="ECO:0000256" key="1">
    <source>
        <dbReference type="ARBA" id="ARBA00005187"/>
    </source>
</evidence>
<dbReference type="InterPro" id="IPR029055">
    <property type="entry name" value="Ntn_hydrolases_N"/>
</dbReference>
<evidence type="ECO:0000256" key="3">
    <source>
        <dbReference type="ARBA" id="ARBA00021389"/>
    </source>
</evidence>
<name>A0A8C4UUU8_FALTI</name>
<dbReference type="InterPro" id="IPR014729">
    <property type="entry name" value="Rossmann-like_a/b/a_fold"/>
</dbReference>
<feature type="region of interest" description="Disordered" evidence="12">
    <location>
        <begin position="1"/>
        <end position="88"/>
    </location>
</feature>
<dbReference type="Ensembl" id="ENSFTIT00000019126.1">
    <property type="protein sequence ID" value="ENSFTIP00000018358.1"/>
    <property type="gene ID" value="ENSFTIG00000012136.1"/>
</dbReference>
<feature type="domain" description="Glutamine amidotransferase type-2" evidence="13">
    <location>
        <begin position="146"/>
        <end position="335"/>
    </location>
</feature>
<dbReference type="FunFam" id="3.40.50.620:FF:000090">
    <property type="entry name" value="asparagine synthetase [glutamine-hydrolyzing]"/>
    <property type="match status" value="1"/>
</dbReference>
<dbReference type="CDD" id="cd00712">
    <property type="entry name" value="AsnB"/>
    <property type="match status" value="1"/>
</dbReference>
<keyword evidence="5" id="KW-0028">Amino-acid biosynthesis</keyword>
<dbReference type="InterPro" id="IPR001962">
    <property type="entry name" value="Asn_synthase"/>
</dbReference>
<keyword evidence="6" id="KW-0547">Nucleotide-binding</keyword>